<dbReference type="Proteomes" id="UP000291189">
    <property type="component" value="Unassembled WGS sequence"/>
</dbReference>
<protein>
    <submittedName>
        <fullName evidence="3">Uncharacterized protein</fullName>
    </submittedName>
</protein>
<gene>
    <name evidence="3" type="ORF">ETU37_22710</name>
</gene>
<feature type="compositionally biased region" description="Polar residues" evidence="1">
    <location>
        <begin position="72"/>
        <end position="90"/>
    </location>
</feature>
<evidence type="ECO:0000256" key="1">
    <source>
        <dbReference type="SAM" id="MobiDB-lite"/>
    </source>
</evidence>
<feature type="chain" id="PRO_5020527665" evidence="2">
    <location>
        <begin position="30"/>
        <end position="90"/>
    </location>
</feature>
<name>A0A4V1Z0V9_9ACTN</name>
<keyword evidence="2" id="KW-0732">Signal</keyword>
<evidence type="ECO:0000313" key="4">
    <source>
        <dbReference type="Proteomes" id="UP000291189"/>
    </source>
</evidence>
<sequence>MTKRSAAKLAAGALLVAGAFGGVAAPASASDTGWNGTRVSTNSDTGWNGTKAVTKNTKNTKIKKATKKDSDTGWNGTRLGTDSDTGWNGT</sequence>
<proteinExistence type="predicted"/>
<reference evidence="3 4" key="1">
    <citation type="submission" date="2019-01" db="EMBL/GenBank/DDBJ databases">
        <title>Nocardioides guangzhouensis sp. nov., an actinobacterium isolated from soil.</title>
        <authorList>
            <person name="Fu Y."/>
            <person name="Cai Y."/>
            <person name="Lin Z."/>
            <person name="Chen P."/>
        </authorList>
    </citation>
    <scope>NUCLEOTIDE SEQUENCE [LARGE SCALE GENOMIC DNA]</scope>
    <source>
        <strain evidence="3 4">NBRC 105384</strain>
    </source>
</reference>
<evidence type="ECO:0000313" key="3">
    <source>
        <dbReference type="EMBL" id="RYU08766.1"/>
    </source>
</evidence>
<dbReference type="AlphaFoldDB" id="A0A4V1Z0V9"/>
<accession>A0A4V1Z0V9</accession>
<dbReference type="EMBL" id="SDPU01000038">
    <property type="protein sequence ID" value="RYU08766.1"/>
    <property type="molecule type" value="Genomic_DNA"/>
</dbReference>
<evidence type="ECO:0000256" key="2">
    <source>
        <dbReference type="SAM" id="SignalP"/>
    </source>
</evidence>
<keyword evidence="4" id="KW-1185">Reference proteome</keyword>
<comment type="caution">
    <text evidence="3">The sequence shown here is derived from an EMBL/GenBank/DDBJ whole genome shotgun (WGS) entry which is preliminary data.</text>
</comment>
<dbReference type="RefSeq" id="WP_129989744.1">
    <property type="nucleotide sequence ID" value="NZ_SDPU01000038.1"/>
</dbReference>
<feature type="region of interest" description="Disordered" evidence="1">
    <location>
        <begin position="26"/>
        <end position="90"/>
    </location>
</feature>
<organism evidence="3 4">
    <name type="scientific">Nocardioides iriomotensis</name>
    <dbReference type="NCBI Taxonomy" id="715784"/>
    <lineage>
        <taxon>Bacteria</taxon>
        <taxon>Bacillati</taxon>
        <taxon>Actinomycetota</taxon>
        <taxon>Actinomycetes</taxon>
        <taxon>Propionibacteriales</taxon>
        <taxon>Nocardioidaceae</taxon>
        <taxon>Nocardioides</taxon>
    </lineage>
</organism>
<feature type="compositionally biased region" description="Polar residues" evidence="1">
    <location>
        <begin position="31"/>
        <end position="48"/>
    </location>
</feature>
<feature type="signal peptide" evidence="2">
    <location>
        <begin position="1"/>
        <end position="29"/>
    </location>
</feature>